<evidence type="ECO:0000313" key="2">
    <source>
        <dbReference type="Proteomes" id="UP000775213"/>
    </source>
</evidence>
<organism evidence="1 2">
    <name type="scientific">Dendrobium chrysotoxum</name>
    <name type="common">Orchid</name>
    <dbReference type="NCBI Taxonomy" id="161865"/>
    <lineage>
        <taxon>Eukaryota</taxon>
        <taxon>Viridiplantae</taxon>
        <taxon>Streptophyta</taxon>
        <taxon>Embryophyta</taxon>
        <taxon>Tracheophyta</taxon>
        <taxon>Spermatophyta</taxon>
        <taxon>Magnoliopsida</taxon>
        <taxon>Liliopsida</taxon>
        <taxon>Asparagales</taxon>
        <taxon>Orchidaceae</taxon>
        <taxon>Epidendroideae</taxon>
        <taxon>Malaxideae</taxon>
        <taxon>Dendrobiinae</taxon>
        <taxon>Dendrobium</taxon>
    </lineage>
</organism>
<reference evidence="1 2" key="1">
    <citation type="journal article" date="2021" name="Hortic Res">
        <title>Chromosome-scale assembly of the Dendrobium chrysotoxum genome enhances the understanding of orchid evolution.</title>
        <authorList>
            <person name="Zhang Y."/>
            <person name="Zhang G.Q."/>
            <person name="Zhang D."/>
            <person name="Liu X.D."/>
            <person name="Xu X.Y."/>
            <person name="Sun W.H."/>
            <person name="Yu X."/>
            <person name="Zhu X."/>
            <person name="Wang Z.W."/>
            <person name="Zhao X."/>
            <person name="Zhong W.Y."/>
            <person name="Chen H."/>
            <person name="Yin W.L."/>
            <person name="Huang T."/>
            <person name="Niu S.C."/>
            <person name="Liu Z.J."/>
        </authorList>
    </citation>
    <scope>NUCLEOTIDE SEQUENCE [LARGE SCALE GENOMIC DNA]</scope>
    <source>
        <strain evidence="1">Lindl</strain>
    </source>
</reference>
<sequence length="83" mass="9413">MDTKDILKYLCFIGEKGKVALASTELWSSIPFSNLRCSWEKDDRVEPGLQLKNGCHLDFFLATVDCLEYLLGNHAEQYGSLLL</sequence>
<name>A0AAV7GDA9_DENCH</name>
<dbReference type="Proteomes" id="UP000775213">
    <property type="component" value="Unassembled WGS sequence"/>
</dbReference>
<comment type="caution">
    <text evidence="1">The sequence shown here is derived from an EMBL/GenBank/DDBJ whole genome shotgun (WGS) entry which is preliminary data.</text>
</comment>
<evidence type="ECO:0000313" key="1">
    <source>
        <dbReference type="EMBL" id="KAH0453378.1"/>
    </source>
</evidence>
<accession>A0AAV7GDA9</accession>
<gene>
    <name evidence="1" type="ORF">IEQ34_017702</name>
</gene>
<dbReference type="EMBL" id="JAGFBR010000016">
    <property type="protein sequence ID" value="KAH0453378.1"/>
    <property type="molecule type" value="Genomic_DNA"/>
</dbReference>
<proteinExistence type="predicted"/>
<protein>
    <submittedName>
        <fullName evidence="1">Uncharacterized protein</fullName>
    </submittedName>
</protein>
<keyword evidence="2" id="KW-1185">Reference proteome</keyword>
<dbReference type="AlphaFoldDB" id="A0AAV7GDA9"/>